<dbReference type="InterPro" id="IPR027417">
    <property type="entry name" value="P-loop_NTPase"/>
</dbReference>
<organism evidence="1 2">
    <name type="scientific">Candidatus Phycorickettsia trachydisci</name>
    <dbReference type="NCBI Taxonomy" id="2115978"/>
    <lineage>
        <taxon>Bacteria</taxon>
        <taxon>Pseudomonadati</taxon>
        <taxon>Pseudomonadota</taxon>
        <taxon>Alphaproteobacteria</taxon>
        <taxon>Rickettsiales</taxon>
        <taxon>Rickettsiaceae</taxon>
        <taxon>Candidatus Phycorickettsia</taxon>
    </lineage>
</organism>
<dbReference type="Proteomes" id="UP000241762">
    <property type="component" value="Chromosome"/>
</dbReference>
<sequence length="110" mass="12457">MQIFFISLPFDSLHSGDYDYSATLVNELKHKGIDAHYVTGQNLPEFDSKRTKSLIEILLESKNATEVFDLIKNIAKQTNTGFVIATHNLGLAEQSDKIFRLQDQELEQIG</sequence>
<accession>A0A2P1PA87</accession>
<dbReference type="KEGG" id="ptc:phytr_12700"/>
<proteinExistence type="predicted"/>
<dbReference type="EMBL" id="CP027845">
    <property type="protein sequence ID" value="AVP88194.1"/>
    <property type="molecule type" value="Genomic_DNA"/>
</dbReference>
<name>A0A2P1PA87_9RICK</name>
<dbReference type="OrthoDB" id="9802264at2"/>
<keyword evidence="2" id="KW-1185">Reference proteome</keyword>
<evidence type="ECO:0000313" key="2">
    <source>
        <dbReference type="Proteomes" id="UP000241762"/>
    </source>
</evidence>
<reference evidence="1 2" key="1">
    <citation type="submission" date="2018-03" db="EMBL/GenBank/DDBJ databases">
        <title>A gene transfer event suggests a long-term partnership between eustigmatophyte algae and a novel lineage of endosymbiotic bacteria.</title>
        <authorList>
            <person name="Yurchenko T."/>
            <person name="Sevcikova T."/>
            <person name="Pribyl P."/>
            <person name="El Karkouri K."/>
            <person name="Klimes V."/>
            <person name="Amaral R."/>
            <person name="Zbrankova V."/>
            <person name="Kim E."/>
            <person name="Raoult D."/>
            <person name="Santos L.M.A."/>
            <person name="Elias M."/>
        </authorList>
    </citation>
    <scope>NUCLEOTIDE SEQUENCE [LARGE SCALE GENOMIC DNA]</scope>
    <source>
        <strain evidence="1">CCALA 838</strain>
    </source>
</reference>
<dbReference type="AlphaFoldDB" id="A0A2P1PA87"/>
<dbReference type="SUPFAM" id="SSF52540">
    <property type="entry name" value="P-loop containing nucleoside triphosphate hydrolases"/>
    <property type="match status" value="1"/>
</dbReference>
<protein>
    <submittedName>
        <fullName evidence="1">Uncharacterized protein</fullName>
    </submittedName>
</protein>
<gene>
    <name evidence="1" type="ORF">phytr_12700</name>
</gene>
<dbReference type="RefSeq" id="WP_106875001.1">
    <property type="nucleotide sequence ID" value="NZ_CP027845.1"/>
</dbReference>
<evidence type="ECO:0000313" key="1">
    <source>
        <dbReference type="EMBL" id="AVP88194.1"/>
    </source>
</evidence>